<dbReference type="FunFam" id="3.40.50.1820:FF:000021">
    <property type="entry name" value="Lipase"/>
    <property type="match status" value="1"/>
</dbReference>
<dbReference type="InterPro" id="IPR006693">
    <property type="entry name" value="AB_hydrolase_lipase"/>
</dbReference>
<accession>A0A151IJ47</accession>
<keyword evidence="6" id="KW-0325">Glycoprotein</keyword>
<dbReference type="InterPro" id="IPR029058">
    <property type="entry name" value="AB_hydrolase_fold"/>
</dbReference>
<reference evidence="8 9" key="1">
    <citation type="submission" date="2016-03" db="EMBL/GenBank/DDBJ databases">
        <title>Cyphomyrmex costatus WGS genome.</title>
        <authorList>
            <person name="Nygaard S."/>
            <person name="Hu H."/>
            <person name="Boomsma J."/>
            <person name="Zhang G."/>
        </authorList>
    </citation>
    <scope>NUCLEOTIDE SEQUENCE [LARGE SCALE GENOMIC DNA]</scope>
    <source>
        <strain evidence="8">MS0001</strain>
        <tissue evidence="8">Whole body</tissue>
    </source>
</reference>
<dbReference type="GO" id="GO:0016042">
    <property type="term" value="P:lipid catabolic process"/>
    <property type="evidence" value="ECO:0007669"/>
    <property type="project" value="UniProtKB-KW"/>
</dbReference>
<evidence type="ECO:0000256" key="6">
    <source>
        <dbReference type="ARBA" id="ARBA00023180"/>
    </source>
</evidence>
<keyword evidence="9" id="KW-1185">Reference proteome</keyword>
<evidence type="ECO:0000256" key="4">
    <source>
        <dbReference type="ARBA" id="ARBA00022963"/>
    </source>
</evidence>
<evidence type="ECO:0000256" key="1">
    <source>
        <dbReference type="ARBA" id="ARBA00010701"/>
    </source>
</evidence>
<comment type="similarity">
    <text evidence="1">Belongs to the AB hydrolase superfamily. Lipase family.</text>
</comment>
<organism evidence="8 9">
    <name type="scientific">Cyphomyrmex costatus</name>
    <dbReference type="NCBI Taxonomy" id="456900"/>
    <lineage>
        <taxon>Eukaryota</taxon>
        <taxon>Metazoa</taxon>
        <taxon>Ecdysozoa</taxon>
        <taxon>Arthropoda</taxon>
        <taxon>Hexapoda</taxon>
        <taxon>Insecta</taxon>
        <taxon>Pterygota</taxon>
        <taxon>Neoptera</taxon>
        <taxon>Endopterygota</taxon>
        <taxon>Hymenoptera</taxon>
        <taxon>Apocrita</taxon>
        <taxon>Aculeata</taxon>
        <taxon>Formicoidea</taxon>
        <taxon>Formicidae</taxon>
        <taxon>Myrmicinae</taxon>
        <taxon>Cyphomyrmex</taxon>
    </lineage>
</organism>
<evidence type="ECO:0000256" key="2">
    <source>
        <dbReference type="ARBA" id="ARBA00022729"/>
    </source>
</evidence>
<dbReference type="Proteomes" id="UP000078542">
    <property type="component" value="Unassembled WGS sequence"/>
</dbReference>
<dbReference type="Gene3D" id="3.40.50.1820">
    <property type="entry name" value="alpha/beta hydrolase"/>
    <property type="match status" value="2"/>
</dbReference>
<feature type="domain" description="Partial AB-hydrolase lipase" evidence="7">
    <location>
        <begin position="7"/>
        <end position="63"/>
    </location>
</feature>
<proteinExistence type="inferred from homology"/>
<keyword evidence="2" id="KW-0732">Signal</keyword>
<keyword evidence="3" id="KW-0378">Hydrolase</keyword>
<evidence type="ECO:0000313" key="9">
    <source>
        <dbReference type="Proteomes" id="UP000078542"/>
    </source>
</evidence>
<dbReference type="GO" id="GO:0016787">
    <property type="term" value="F:hydrolase activity"/>
    <property type="evidence" value="ECO:0007669"/>
    <property type="project" value="UniProtKB-KW"/>
</dbReference>
<keyword evidence="4" id="KW-0442">Lipid degradation</keyword>
<gene>
    <name evidence="8" type="ORF">ALC62_06636</name>
</gene>
<feature type="domain" description="Partial AB-hydrolase lipase" evidence="7">
    <location>
        <begin position="222"/>
        <end position="278"/>
    </location>
</feature>
<evidence type="ECO:0000256" key="5">
    <source>
        <dbReference type="ARBA" id="ARBA00023098"/>
    </source>
</evidence>
<evidence type="ECO:0000259" key="7">
    <source>
        <dbReference type="Pfam" id="PF04083"/>
    </source>
</evidence>
<dbReference type="EMBL" id="KQ977464">
    <property type="protein sequence ID" value="KYN02543.1"/>
    <property type="molecule type" value="Genomic_DNA"/>
</dbReference>
<evidence type="ECO:0000256" key="3">
    <source>
        <dbReference type="ARBA" id="ARBA00022801"/>
    </source>
</evidence>
<dbReference type="STRING" id="456900.A0A151IJ47"/>
<dbReference type="Pfam" id="PF04083">
    <property type="entry name" value="Abhydro_lipase"/>
    <property type="match status" value="2"/>
</dbReference>
<sequence length="589" mass="67308">MPMQIGLVERYGYPAEEHYVTTEDGYNLVIHRMSGNPLSISQKKKTVVFFLGGLFCSSDIWVLVGPNKDLAFLLADEGYDVWLGNYRGNTYCRSHVKLSPQNKEFWQFSHHEIGTRDLPAMIDYILNYTNQETMHSVSISMGGTVLFILLSMKPEYNAKIKLGICFAPIAIWKEVSPAMKYLSNMTPSLKTMMPTIFSNYPAGSSVQLVDHYFQNIIAKIGLVERYGYPAEEHYVITKDHYILVIHRIPGSPLSKDRQRKGVIFLQHGLLASSDTWVLFGPGKNLAFLLADEGYDIWLGNYRGNTYCRSHIKLSPQDRNFWRFGYHEVGIRDLPAMIDYVLNYTKQKTLHYIGHSMGTTVLFTLLSTRPEYNAKIKLGICLAPVGVPKEMPAPFEFLRNLYDIPKLFKDFLDFNEINEIASLSSTTITIGRTLCTDKAITQPICVAIMFLLFGADPVQLNTTAFPHMLSHFPAGASVQLIYQYYQNFVKKKFQSYDHGHLENVIQYGQTTPIIYNLSKVTVPLAMYYTANDVLAPKVNVLETYKYLPNVILLEEISHKLFNHIDFLIAIDAKTLVYDRIIELFQKFDNN</sequence>
<dbReference type="PANTHER" id="PTHR11005">
    <property type="entry name" value="LYSOSOMAL ACID LIPASE-RELATED"/>
    <property type="match status" value="1"/>
</dbReference>
<protein>
    <submittedName>
        <fullName evidence="8">Lipase 3</fullName>
    </submittedName>
</protein>
<keyword evidence="5" id="KW-0443">Lipid metabolism</keyword>
<dbReference type="AlphaFoldDB" id="A0A151IJ47"/>
<name>A0A151IJ47_9HYME</name>
<evidence type="ECO:0000313" key="8">
    <source>
        <dbReference type="EMBL" id="KYN02543.1"/>
    </source>
</evidence>
<dbReference type="SUPFAM" id="SSF53474">
    <property type="entry name" value="alpha/beta-Hydrolases"/>
    <property type="match status" value="2"/>
</dbReference>